<proteinExistence type="predicted"/>
<dbReference type="Pfam" id="PF00574">
    <property type="entry name" value="CLP_protease"/>
    <property type="match status" value="1"/>
</dbReference>
<dbReference type="RefSeq" id="WP_217190681.1">
    <property type="nucleotide sequence ID" value="NZ_JANIAM010000026.1"/>
</dbReference>
<dbReference type="GeneID" id="92661324"/>
<reference evidence="1" key="1">
    <citation type="submission" date="2022-07" db="EMBL/GenBank/DDBJ databases">
        <title>Multi-strain Analysis of Pseudomonas putida Reveals Metabolic and Genetic Diversity.</title>
        <authorList>
            <person name="Monk J.M."/>
        </authorList>
    </citation>
    <scope>NUCLEOTIDE SEQUENCE</scope>
    <source>
        <strain evidence="1">17633</strain>
    </source>
</reference>
<protein>
    <submittedName>
        <fullName evidence="1">ATP-dependent Clp protease proteolytic subunit</fullName>
    </submittedName>
</protein>
<comment type="caution">
    <text evidence="1">The sequence shown here is derived from an EMBL/GenBank/DDBJ whole genome shotgun (WGS) entry which is preliminary data.</text>
</comment>
<dbReference type="AlphaFoldDB" id="A0A9X4DF32"/>
<organism evidence="1 2">
    <name type="scientific">Pseudomonas asiatica</name>
    <dbReference type="NCBI Taxonomy" id="2219225"/>
    <lineage>
        <taxon>Bacteria</taxon>
        <taxon>Pseudomonadati</taxon>
        <taxon>Pseudomonadota</taxon>
        <taxon>Gammaproteobacteria</taxon>
        <taxon>Pseudomonadales</taxon>
        <taxon>Pseudomonadaceae</taxon>
        <taxon>Pseudomonas</taxon>
    </lineage>
</organism>
<dbReference type="InterPro" id="IPR023562">
    <property type="entry name" value="ClpP/TepA"/>
</dbReference>
<keyword evidence="1" id="KW-0378">Hydrolase</keyword>
<dbReference type="GO" id="GO:0008233">
    <property type="term" value="F:peptidase activity"/>
    <property type="evidence" value="ECO:0007669"/>
    <property type="project" value="UniProtKB-KW"/>
</dbReference>
<sequence length="170" mass="18282">MEAFIIFHQSVSDHSVVQLESKAIDLVARGIERLTVVINSGGGSTYAGLGAFHLLRSLPIEVNTHTHSVCGSIAASIYLAGKRRTIAAASAVILHATTYTDGPFAGQQSMFNKVVAEPFRSIAGWGDDLVMRFLSPGENYMWPDEAVELGFAHEVVDLQIPPGAEIHHIA</sequence>
<accession>A0A9X4DF32</accession>
<keyword evidence="1" id="KW-0645">Protease</keyword>
<dbReference type="EMBL" id="JANIAM010000026">
    <property type="protein sequence ID" value="MDD2114940.1"/>
    <property type="molecule type" value="Genomic_DNA"/>
</dbReference>
<evidence type="ECO:0000313" key="2">
    <source>
        <dbReference type="Proteomes" id="UP001150728"/>
    </source>
</evidence>
<name>A0A9X4DF32_9PSED</name>
<dbReference type="Proteomes" id="UP001150728">
    <property type="component" value="Unassembled WGS sequence"/>
</dbReference>
<dbReference type="GO" id="GO:0006508">
    <property type="term" value="P:proteolysis"/>
    <property type="evidence" value="ECO:0007669"/>
    <property type="project" value="UniProtKB-KW"/>
</dbReference>
<evidence type="ECO:0000313" key="1">
    <source>
        <dbReference type="EMBL" id="MDD2114940.1"/>
    </source>
</evidence>
<gene>
    <name evidence="1" type="ORF">NP554_24440</name>
</gene>